<name>A0A1J5RQV5_9ZZZZ</name>
<feature type="transmembrane region" description="Helical" evidence="1">
    <location>
        <begin position="21"/>
        <end position="45"/>
    </location>
</feature>
<accession>A0A1J5RQV5</accession>
<feature type="transmembrane region" description="Helical" evidence="1">
    <location>
        <begin position="107"/>
        <end position="130"/>
    </location>
</feature>
<reference evidence="2" key="1">
    <citation type="submission" date="2016-10" db="EMBL/GenBank/DDBJ databases">
        <title>Sequence of Gallionella enrichment culture.</title>
        <authorList>
            <person name="Poehlein A."/>
            <person name="Muehling M."/>
            <person name="Daniel R."/>
        </authorList>
    </citation>
    <scope>NUCLEOTIDE SEQUENCE</scope>
</reference>
<evidence type="ECO:0000256" key="1">
    <source>
        <dbReference type="SAM" id="Phobius"/>
    </source>
</evidence>
<gene>
    <name evidence="2" type="ORF">GALL_196520</name>
</gene>
<feature type="transmembrane region" description="Helical" evidence="1">
    <location>
        <begin position="57"/>
        <end position="79"/>
    </location>
</feature>
<keyword evidence="1" id="KW-0472">Membrane</keyword>
<keyword evidence="1" id="KW-1133">Transmembrane helix</keyword>
<organism evidence="2">
    <name type="scientific">mine drainage metagenome</name>
    <dbReference type="NCBI Taxonomy" id="410659"/>
    <lineage>
        <taxon>unclassified sequences</taxon>
        <taxon>metagenomes</taxon>
        <taxon>ecological metagenomes</taxon>
    </lineage>
</organism>
<comment type="caution">
    <text evidence="2">The sequence shown here is derived from an EMBL/GenBank/DDBJ whole genome shotgun (WGS) entry which is preliminary data.</text>
</comment>
<sequence length="139" mass="14640">MPAARSVMKRGIAVKFLESPLATLAAMALAIFVFGLGLTSPIWFIVDGRQPLDAIHAGTPIVVISVICLIVTAGLAMLAGRLRGPVVSETPTLASTSAASSGRHHQIVVHAVVALMFLMPLLTIILGVIFRHLITLDPQ</sequence>
<proteinExistence type="predicted"/>
<evidence type="ECO:0000313" key="2">
    <source>
        <dbReference type="EMBL" id="OIQ98374.1"/>
    </source>
</evidence>
<keyword evidence="1" id="KW-0812">Transmembrane</keyword>
<protein>
    <submittedName>
        <fullName evidence="2">Uncharacterized protein</fullName>
    </submittedName>
</protein>
<dbReference type="AlphaFoldDB" id="A0A1J5RQV5"/>
<dbReference type="EMBL" id="MLJW01000120">
    <property type="protein sequence ID" value="OIQ98374.1"/>
    <property type="molecule type" value="Genomic_DNA"/>
</dbReference>